<feature type="transmembrane region" description="Helical" evidence="9">
    <location>
        <begin position="102"/>
        <end position="122"/>
    </location>
</feature>
<evidence type="ECO:0000256" key="5">
    <source>
        <dbReference type="ARBA" id="ARBA00022692"/>
    </source>
</evidence>
<evidence type="ECO:0000256" key="4">
    <source>
        <dbReference type="ARBA" id="ARBA00022475"/>
    </source>
</evidence>
<dbReference type="PANTHER" id="PTHR21716">
    <property type="entry name" value="TRANSMEMBRANE PROTEIN"/>
    <property type="match status" value="1"/>
</dbReference>
<comment type="subcellular location">
    <subcellularLocation>
        <location evidence="1">Cell membrane</location>
        <topology evidence="1">Multi-pass membrane protein</topology>
    </subcellularLocation>
</comment>
<evidence type="ECO:0000256" key="1">
    <source>
        <dbReference type="ARBA" id="ARBA00004651"/>
    </source>
</evidence>
<evidence type="ECO:0000256" key="9">
    <source>
        <dbReference type="SAM" id="Phobius"/>
    </source>
</evidence>
<keyword evidence="3" id="KW-0813">Transport</keyword>
<feature type="transmembrane region" description="Helical" evidence="9">
    <location>
        <begin position="370"/>
        <end position="401"/>
    </location>
</feature>
<feature type="transmembrane region" description="Helical" evidence="9">
    <location>
        <begin position="326"/>
        <end position="350"/>
    </location>
</feature>
<dbReference type="PANTHER" id="PTHR21716:SF53">
    <property type="entry name" value="PERMEASE PERM-RELATED"/>
    <property type="match status" value="1"/>
</dbReference>
<feature type="transmembrane region" description="Helical" evidence="9">
    <location>
        <begin position="211"/>
        <end position="236"/>
    </location>
</feature>
<name>A0ABN2M720_9ACTN</name>
<comment type="similarity">
    <text evidence="2">Belongs to the autoinducer-2 exporter (AI-2E) (TC 2.A.86) family.</text>
</comment>
<proteinExistence type="inferred from homology"/>
<feature type="transmembrane region" description="Helical" evidence="9">
    <location>
        <begin position="134"/>
        <end position="156"/>
    </location>
</feature>
<dbReference type="Pfam" id="PF01594">
    <property type="entry name" value="AI-2E_transport"/>
    <property type="match status" value="1"/>
</dbReference>
<evidence type="ECO:0000313" key="11">
    <source>
        <dbReference type="Proteomes" id="UP001500218"/>
    </source>
</evidence>
<sequence length="464" mass="48359">MGRFAQWRASVRQAMEARRAETVASARAGEAADLAVLARGEAALAQARAEERGQTTIALVGRDDSEVPHGLRIAAGWAWRFLVLVLAMAVLLFLIMRLQLVVVPLAISLLLSALLSPMVGWLRRVGVPKSLATTIALVTGIAAVAGVLTLVITQFINGFPTLADKTATAINRIQTWLRTGFLHLTDNQINSFFDEVQKWLNSNKDVLTSGALATATTLIHVLTGIFLVLFSTFFFMRDGRGISSFLIGLLPTRAREPMAHAADESWRTLESYVRATVLVAFIDAVGIGAALLILRVEFALPLAALVFLGSFIPVIGATISGAVASLVALVTNGPVTALLVLASVILVQQIEGHVLQPLIMGRAVSIHPLAVILAIAMGGVLAGIIGALVAVPLVAVLNTAVRVLVAHRGRSPGEAPPDPPDPSGPPPDGPARGAREAAADAATAADEAAAAARTVPPSSALGGA</sequence>
<evidence type="ECO:0000256" key="7">
    <source>
        <dbReference type="ARBA" id="ARBA00023136"/>
    </source>
</evidence>
<gene>
    <name evidence="10" type="ORF">GCM10009682_36830</name>
</gene>
<feature type="transmembrane region" description="Helical" evidence="9">
    <location>
        <begin position="275"/>
        <end position="294"/>
    </location>
</feature>
<evidence type="ECO:0000256" key="2">
    <source>
        <dbReference type="ARBA" id="ARBA00009773"/>
    </source>
</evidence>
<dbReference type="EMBL" id="BAAALT010000111">
    <property type="protein sequence ID" value="GAA1812119.1"/>
    <property type="molecule type" value="Genomic_DNA"/>
</dbReference>
<keyword evidence="7 9" id="KW-0472">Membrane</keyword>
<comment type="caution">
    <text evidence="10">The sequence shown here is derived from an EMBL/GenBank/DDBJ whole genome shotgun (WGS) entry which is preliminary data.</text>
</comment>
<evidence type="ECO:0000313" key="10">
    <source>
        <dbReference type="EMBL" id="GAA1812119.1"/>
    </source>
</evidence>
<reference evidence="10 11" key="1">
    <citation type="journal article" date="2019" name="Int. J. Syst. Evol. Microbiol.">
        <title>The Global Catalogue of Microorganisms (GCM) 10K type strain sequencing project: providing services to taxonomists for standard genome sequencing and annotation.</title>
        <authorList>
            <consortium name="The Broad Institute Genomics Platform"/>
            <consortium name="The Broad Institute Genome Sequencing Center for Infectious Disease"/>
            <person name="Wu L."/>
            <person name="Ma J."/>
        </authorList>
    </citation>
    <scope>NUCLEOTIDE SEQUENCE [LARGE SCALE GENOMIC DNA]</scope>
    <source>
        <strain evidence="10 11">JCM 13250</strain>
    </source>
</reference>
<feature type="compositionally biased region" description="Pro residues" evidence="8">
    <location>
        <begin position="414"/>
        <end position="429"/>
    </location>
</feature>
<accession>A0ABN2M720</accession>
<dbReference type="RefSeq" id="WP_344133351.1">
    <property type="nucleotide sequence ID" value="NZ_BAAALT010000111.1"/>
</dbReference>
<dbReference type="Proteomes" id="UP001500218">
    <property type="component" value="Unassembled WGS sequence"/>
</dbReference>
<organism evidence="10 11">
    <name type="scientific">Luedemannella flava</name>
    <dbReference type="NCBI Taxonomy" id="349316"/>
    <lineage>
        <taxon>Bacteria</taxon>
        <taxon>Bacillati</taxon>
        <taxon>Actinomycetota</taxon>
        <taxon>Actinomycetes</taxon>
        <taxon>Micromonosporales</taxon>
        <taxon>Micromonosporaceae</taxon>
        <taxon>Luedemannella</taxon>
    </lineage>
</organism>
<evidence type="ECO:0000256" key="3">
    <source>
        <dbReference type="ARBA" id="ARBA00022448"/>
    </source>
</evidence>
<feature type="transmembrane region" description="Helical" evidence="9">
    <location>
        <begin position="77"/>
        <end position="96"/>
    </location>
</feature>
<keyword evidence="6 9" id="KW-1133">Transmembrane helix</keyword>
<feature type="region of interest" description="Disordered" evidence="8">
    <location>
        <begin position="409"/>
        <end position="464"/>
    </location>
</feature>
<protein>
    <recommendedName>
        <fullName evidence="12">AI-2E family transporter</fullName>
    </recommendedName>
</protein>
<keyword evidence="11" id="KW-1185">Reference proteome</keyword>
<feature type="compositionally biased region" description="Low complexity" evidence="8">
    <location>
        <begin position="439"/>
        <end position="464"/>
    </location>
</feature>
<keyword evidence="4" id="KW-1003">Cell membrane</keyword>
<evidence type="ECO:0008006" key="12">
    <source>
        <dbReference type="Google" id="ProtNLM"/>
    </source>
</evidence>
<evidence type="ECO:0000256" key="8">
    <source>
        <dbReference type="SAM" id="MobiDB-lite"/>
    </source>
</evidence>
<evidence type="ECO:0000256" key="6">
    <source>
        <dbReference type="ARBA" id="ARBA00022989"/>
    </source>
</evidence>
<feature type="transmembrane region" description="Helical" evidence="9">
    <location>
        <begin position="300"/>
        <end position="319"/>
    </location>
</feature>
<keyword evidence="5 9" id="KW-0812">Transmembrane</keyword>
<dbReference type="InterPro" id="IPR002549">
    <property type="entry name" value="AI-2E-like"/>
</dbReference>